<dbReference type="GO" id="GO:0005737">
    <property type="term" value="C:cytoplasm"/>
    <property type="evidence" value="ECO:0007669"/>
    <property type="project" value="UniProtKB-SubCell"/>
</dbReference>
<accession>A0A831QQ33</accession>
<dbReference type="PANTHER" id="PTHR14202:SF0">
    <property type="entry name" value="RNA-BINDING PROTEIN RO60"/>
    <property type="match status" value="1"/>
</dbReference>
<evidence type="ECO:0000256" key="5">
    <source>
        <dbReference type="ARBA" id="ARBA00022884"/>
    </source>
</evidence>
<dbReference type="GO" id="GO:0003723">
    <property type="term" value="F:RNA binding"/>
    <property type="evidence" value="ECO:0007669"/>
    <property type="project" value="UniProtKB-KW"/>
</dbReference>
<comment type="subcellular location">
    <subcellularLocation>
        <location evidence="1">Cytoplasm</location>
    </subcellularLocation>
</comment>
<dbReference type="PROSITE" id="PS50988">
    <property type="entry name" value="TROVE"/>
    <property type="match status" value="1"/>
</dbReference>
<keyword evidence="3" id="KW-0963">Cytoplasm</keyword>
<dbReference type="AlphaFoldDB" id="A0A831QQ33"/>
<comment type="similarity">
    <text evidence="2">Belongs to the Ro 60 kDa family.</text>
</comment>
<gene>
    <name evidence="8" type="ORF">ENH87_09520</name>
</gene>
<proteinExistence type="inferred from homology"/>
<evidence type="ECO:0000256" key="2">
    <source>
        <dbReference type="ARBA" id="ARBA00007814"/>
    </source>
</evidence>
<dbReference type="InterPro" id="IPR008858">
    <property type="entry name" value="TROVE_dom"/>
</dbReference>
<dbReference type="GO" id="GO:0046872">
    <property type="term" value="F:metal ion binding"/>
    <property type="evidence" value="ECO:0007669"/>
    <property type="project" value="UniProtKB-KW"/>
</dbReference>
<dbReference type="Gene3D" id="3.40.50.410">
    <property type="entry name" value="von Willebrand factor, type A domain"/>
    <property type="match status" value="1"/>
</dbReference>
<evidence type="ECO:0000256" key="4">
    <source>
        <dbReference type="ARBA" id="ARBA00022723"/>
    </source>
</evidence>
<evidence type="ECO:0000256" key="1">
    <source>
        <dbReference type="ARBA" id="ARBA00004496"/>
    </source>
</evidence>
<dbReference type="InterPro" id="IPR036465">
    <property type="entry name" value="vWFA_dom_sf"/>
</dbReference>
<evidence type="ECO:0000256" key="3">
    <source>
        <dbReference type="ARBA" id="ARBA00022490"/>
    </source>
</evidence>
<keyword evidence="4" id="KW-0479">Metal-binding</keyword>
<dbReference type="Proteomes" id="UP000886191">
    <property type="component" value="Unassembled WGS sequence"/>
</dbReference>
<dbReference type="EMBL" id="DRGL01000032">
    <property type="protein sequence ID" value="HEA21143.1"/>
    <property type="molecule type" value="Genomic_DNA"/>
</dbReference>
<evidence type="ECO:0000256" key="6">
    <source>
        <dbReference type="ARBA" id="ARBA00023274"/>
    </source>
</evidence>
<organism evidence="8">
    <name type="scientific">Pricia antarctica</name>
    <dbReference type="NCBI Taxonomy" id="641691"/>
    <lineage>
        <taxon>Bacteria</taxon>
        <taxon>Pseudomonadati</taxon>
        <taxon>Bacteroidota</taxon>
        <taxon>Flavobacteriia</taxon>
        <taxon>Flavobacteriales</taxon>
        <taxon>Flavobacteriaceae</taxon>
        <taxon>Pricia</taxon>
    </lineage>
</organism>
<feature type="domain" description="TROVE" evidence="7">
    <location>
        <begin position="10"/>
        <end position="296"/>
    </location>
</feature>
<dbReference type="GO" id="GO:1990904">
    <property type="term" value="C:ribonucleoprotein complex"/>
    <property type="evidence" value="ECO:0007669"/>
    <property type="project" value="UniProtKB-KW"/>
</dbReference>
<keyword evidence="6" id="KW-0687">Ribonucleoprotein</keyword>
<protein>
    <submittedName>
        <fullName evidence="8">TROVE domain-containing protein</fullName>
    </submittedName>
</protein>
<keyword evidence="5" id="KW-0694">RNA-binding</keyword>
<comment type="caution">
    <text evidence="8">The sequence shown here is derived from an EMBL/GenBank/DDBJ whole genome shotgun (WGS) entry which is preliminary data.</text>
</comment>
<dbReference type="InterPro" id="IPR037214">
    <property type="entry name" value="TROVE_dom_sf"/>
</dbReference>
<dbReference type="Pfam" id="PF05731">
    <property type="entry name" value="TROVE"/>
    <property type="match status" value="1"/>
</dbReference>
<dbReference type="SUPFAM" id="SSF140864">
    <property type="entry name" value="TROVE domain-like"/>
    <property type="match status" value="1"/>
</dbReference>
<evidence type="ECO:0000259" key="7">
    <source>
        <dbReference type="PROSITE" id="PS50988"/>
    </source>
</evidence>
<dbReference type="InterPro" id="IPR040322">
    <property type="entry name" value="TROVE2"/>
</dbReference>
<dbReference type="PANTHER" id="PTHR14202">
    <property type="entry name" value="60 KDA RIBONUCLEOPROTEIN SSA/RO"/>
    <property type="match status" value="1"/>
</dbReference>
<evidence type="ECO:0000313" key="8">
    <source>
        <dbReference type="EMBL" id="HEA21143.1"/>
    </source>
</evidence>
<sequence length="441" mass="49955">MKTNVPVNHIYTHEGAVAKHINVEQQLRRSVMSCLLWEAQFYEDGVAIADRIAQIIPKVGTKKVAAIAIEAREKMKLRHMPLLIVREMARIESHKRLVSETLSRVIQRPDELSEFCAIYWKEARQPLSAQVKKGLAAAFGKFNEYSLSKYDRDGRVKLRDVLFLCHAKPKDKEQDELWKRLIDGKLAVPDTWEVSLSGGNDISKKDKWERLLKENKLGALALLRNLRNMEQENVDMSLVKTALQEIKTERVLPFRFIAAAQHAPQLEPELEAGMLKCLAIHEKLPGKTVLMVDISGSMDSQLSDRSQMRRFDAACGLAMLLREICDDVEIFSFSYSEVRVPPRRGFALRDAIVNSQEMDGTYLGRSISSVMNSVSGIDRIIVITDEQSHDRVPDPVCKAAYMVNVASYKNGIGYGAWTHIDGWSEAIIAYIQNLELSTNEQ</sequence>
<name>A0A831QQ33_9FLAO</name>
<dbReference type="SUPFAM" id="SSF53300">
    <property type="entry name" value="vWA-like"/>
    <property type="match status" value="1"/>
</dbReference>
<reference evidence="8" key="1">
    <citation type="journal article" date="2020" name="mSystems">
        <title>Genome- and Community-Level Interaction Insights into Carbon Utilization and Element Cycling Functions of Hydrothermarchaeota in Hydrothermal Sediment.</title>
        <authorList>
            <person name="Zhou Z."/>
            <person name="Liu Y."/>
            <person name="Xu W."/>
            <person name="Pan J."/>
            <person name="Luo Z.H."/>
            <person name="Li M."/>
        </authorList>
    </citation>
    <scope>NUCLEOTIDE SEQUENCE [LARGE SCALE GENOMIC DNA]</scope>
    <source>
        <strain evidence="8">HyVt-345</strain>
    </source>
</reference>
<dbReference type="CDD" id="cd00198">
    <property type="entry name" value="vWFA"/>
    <property type="match status" value="1"/>
</dbReference>